<dbReference type="PROSITE" id="PS51197">
    <property type="entry name" value="HTH_RRF2_2"/>
    <property type="match status" value="1"/>
</dbReference>
<dbReference type="AlphaFoldDB" id="A0A1F5V5L0"/>
<accession>A0A1F5V5L0</accession>
<evidence type="ECO:0000313" key="3">
    <source>
        <dbReference type="Proteomes" id="UP000178943"/>
    </source>
</evidence>
<dbReference type="InterPro" id="IPR036390">
    <property type="entry name" value="WH_DNA-bd_sf"/>
</dbReference>
<dbReference type="InterPro" id="IPR036388">
    <property type="entry name" value="WH-like_DNA-bd_sf"/>
</dbReference>
<comment type="caution">
    <text evidence="2">The sequence shown here is derived from an EMBL/GenBank/DDBJ whole genome shotgun (WGS) entry which is preliminary data.</text>
</comment>
<dbReference type="PROSITE" id="PS01332">
    <property type="entry name" value="HTH_RRF2_1"/>
    <property type="match status" value="1"/>
</dbReference>
<evidence type="ECO:0000256" key="1">
    <source>
        <dbReference type="ARBA" id="ARBA00023125"/>
    </source>
</evidence>
<dbReference type="Gene3D" id="1.10.10.10">
    <property type="entry name" value="Winged helix-like DNA-binding domain superfamily/Winged helix DNA-binding domain"/>
    <property type="match status" value="1"/>
</dbReference>
<dbReference type="EMBL" id="MFGW01000233">
    <property type="protein sequence ID" value="OGF58717.1"/>
    <property type="molecule type" value="Genomic_DNA"/>
</dbReference>
<reference evidence="2 3" key="1">
    <citation type="journal article" date="2016" name="Nat. Commun.">
        <title>Thousands of microbial genomes shed light on interconnected biogeochemical processes in an aquifer system.</title>
        <authorList>
            <person name="Anantharaman K."/>
            <person name="Brown C.T."/>
            <person name="Hug L.A."/>
            <person name="Sharon I."/>
            <person name="Castelle C.J."/>
            <person name="Probst A.J."/>
            <person name="Thomas B.C."/>
            <person name="Singh A."/>
            <person name="Wilkins M.J."/>
            <person name="Karaoz U."/>
            <person name="Brodie E.L."/>
            <person name="Williams K.H."/>
            <person name="Hubbard S.S."/>
            <person name="Banfield J.F."/>
        </authorList>
    </citation>
    <scope>NUCLEOTIDE SEQUENCE [LARGE SCALE GENOMIC DNA]</scope>
</reference>
<dbReference type="SUPFAM" id="SSF46785">
    <property type="entry name" value="Winged helix' DNA-binding domain"/>
    <property type="match status" value="1"/>
</dbReference>
<keyword evidence="1" id="KW-0238">DNA-binding</keyword>
<dbReference type="PANTHER" id="PTHR33221:SF5">
    <property type="entry name" value="HTH-TYPE TRANSCRIPTIONAL REGULATOR ISCR"/>
    <property type="match status" value="1"/>
</dbReference>
<dbReference type="NCBIfam" id="TIGR00738">
    <property type="entry name" value="rrf2_super"/>
    <property type="match status" value="1"/>
</dbReference>
<dbReference type="GO" id="GO:0003677">
    <property type="term" value="F:DNA binding"/>
    <property type="evidence" value="ECO:0007669"/>
    <property type="project" value="UniProtKB-KW"/>
</dbReference>
<dbReference type="Pfam" id="PF02082">
    <property type="entry name" value="Rrf2"/>
    <property type="match status" value="1"/>
</dbReference>
<dbReference type="Proteomes" id="UP000178943">
    <property type="component" value="Unassembled WGS sequence"/>
</dbReference>
<dbReference type="STRING" id="1817863.A2Y62_13075"/>
<dbReference type="GO" id="GO:0003700">
    <property type="term" value="F:DNA-binding transcription factor activity"/>
    <property type="evidence" value="ECO:0007669"/>
    <property type="project" value="TreeGrafter"/>
</dbReference>
<dbReference type="PANTHER" id="PTHR33221">
    <property type="entry name" value="WINGED HELIX-TURN-HELIX TRANSCRIPTIONAL REGULATOR, RRF2 FAMILY"/>
    <property type="match status" value="1"/>
</dbReference>
<evidence type="ECO:0008006" key="4">
    <source>
        <dbReference type="Google" id="ProtNLM"/>
    </source>
</evidence>
<dbReference type="InterPro" id="IPR030489">
    <property type="entry name" value="TR_Rrf2-type_CS"/>
</dbReference>
<organism evidence="2 3">
    <name type="scientific">Candidatus Fischerbacteria bacterium RBG_13_37_8</name>
    <dbReference type="NCBI Taxonomy" id="1817863"/>
    <lineage>
        <taxon>Bacteria</taxon>
        <taxon>Candidatus Fischeribacteriota</taxon>
    </lineage>
</organism>
<name>A0A1F5V5L0_9BACT</name>
<dbReference type="GO" id="GO:0005829">
    <property type="term" value="C:cytosol"/>
    <property type="evidence" value="ECO:0007669"/>
    <property type="project" value="TreeGrafter"/>
</dbReference>
<sequence>MKLSKSGEYALRALIFLALRYNKNKDAIVKIQEISLGERIPKKFLESILLKLKKAGILKSSRGTGGGYSLNKAPEEITLAQVIRIIDGPLAPLGCASVTAHVYCPEEKNCGLQKVMKDVRNAISGILDHYTLHDVLLRTSIANEDG</sequence>
<protein>
    <recommendedName>
        <fullName evidence="4">Rrf2 family transcriptional regulator</fullName>
    </recommendedName>
</protein>
<proteinExistence type="predicted"/>
<dbReference type="InterPro" id="IPR000944">
    <property type="entry name" value="Tscrpt_reg_Rrf2"/>
</dbReference>
<evidence type="ECO:0000313" key="2">
    <source>
        <dbReference type="EMBL" id="OGF58717.1"/>
    </source>
</evidence>
<gene>
    <name evidence="2" type="ORF">A2Y62_13075</name>
</gene>